<proteinExistence type="predicted"/>
<organism evidence="1 2">
    <name type="scientific">Characodon lateralis</name>
    <dbReference type="NCBI Taxonomy" id="208331"/>
    <lineage>
        <taxon>Eukaryota</taxon>
        <taxon>Metazoa</taxon>
        <taxon>Chordata</taxon>
        <taxon>Craniata</taxon>
        <taxon>Vertebrata</taxon>
        <taxon>Euteleostomi</taxon>
        <taxon>Actinopterygii</taxon>
        <taxon>Neopterygii</taxon>
        <taxon>Teleostei</taxon>
        <taxon>Neoteleostei</taxon>
        <taxon>Acanthomorphata</taxon>
        <taxon>Ovalentaria</taxon>
        <taxon>Atherinomorphae</taxon>
        <taxon>Cyprinodontiformes</taxon>
        <taxon>Goodeidae</taxon>
        <taxon>Characodon</taxon>
    </lineage>
</organism>
<name>A0ABU7D1K7_9TELE</name>
<gene>
    <name evidence="1" type="ORF">CHARACLAT_029046</name>
</gene>
<keyword evidence="2" id="KW-1185">Reference proteome</keyword>
<protein>
    <submittedName>
        <fullName evidence="1">Uncharacterized protein</fullName>
    </submittedName>
</protein>
<feature type="non-terminal residue" evidence="1">
    <location>
        <position position="1"/>
    </location>
</feature>
<dbReference type="EMBL" id="JAHUTJ010012206">
    <property type="protein sequence ID" value="MED6269048.1"/>
    <property type="molecule type" value="Genomic_DNA"/>
</dbReference>
<evidence type="ECO:0000313" key="2">
    <source>
        <dbReference type="Proteomes" id="UP001352852"/>
    </source>
</evidence>
<dbReference type="Proteomes" id="UP001352852">
    <property type="component" value="Unassembled WGS sequence"/>
</dbReference>
<evidence type="ECO:0000313" key="1">
    <source>
        <dbReference type="EMBL" id="MED6269048.1"/>
    </source>
</evidence>
<sequence length="56" mass="7159">EKKKSRRERDVTRKIRRIKRLWRDVRTCVTSKYYNELHLMEKTCMEQWWFLNLTAQ</sequence>
<comment type="caution">
    <text evidence="1">The sequence shown here is derived from an EMBL/GenBank/DDBJ whole genome shotgun (WGS) entry which is preliminary data.</text>
</comment>
<accession>A0ABU7D1K7</accession>
<reference evidence="1 2" key="1">
    <citation type="submission" date="2021-06" db="EMBL/GenBank/DDBJ databases">
        <authorList>
            <person name="Palmer J.M."/>
        </authorList>
    </citation>
    <scope>NUCLEOTIDE SEQUENCE [LARGE SCALE GENOMIC DNA]</scope>
    <source>
        <strain evidence="1 2">CL_MEX2019</strain>
        <tissue evidence="1">Muscle</tissue>
    </source>
</reference>